<evidence type="ECO:0008006" key="4">
    <source>
        <dbReference type="Google" id="ProtNLM"/>
    </source>
</evidence>
<reference evidence="2 3" key="1">
    <citation type="submission" date="2015-10" db="EMBL/GenBank/DDBJ databases">
        <title>Complete genome sequence of hyperthermophilic archaeon Pyrodictium delaneyi Su06.</title>
        <authorList>
            <person name="Jung J.-H."/>
            <person name="Lin J."/>
            <person name="Holden J.F."/>
            <person name="Park C.-S."/>
        </authorList>
    </citation>
    <scope>NUCLEOTIDE SEQUENCE [LARGE SCALE GENOMIC DNA]</scope>
    <source>
        <strain evidence="2 3">Su06</strain>
    </source>
</reference>
<proteinExistence type="inferred from homology"/>
<organism evidence="2 3">
    <name type="scientific">Pyrodictium delaneyi</name>
    <dbReference type="NCBI Taxonomy" id="1273541"/>
    <lineage>
        <taxon>Archaea</taxon>
        <taxon>Thermoproteota</taxon>
        <taxon>Thermoprotei</taxon>
        <taxon>Desulfurococcales</taxon>
        <taxon>Pyrodictiaceae</taxon>
        <taxon>Pyrodictium</taxon>
    </lineage>
</organism>
<comment type="similarity">
    <text evidence="1">Belongs to the glycosyltransferase 28 family.</text>
</comment>
<dbReference type="PANTHER" id="PTHR21015:SF22">
    <property type="entry name" value="GLYCOSYLTRANSFERASE"/>
    <property type="match status" value="1"/>
</dbReference>
<accession>A0A0N7JDE7</accession>
<gene>
    <name evidence="2" type="ORF">Pyrde_1942</name>
</gene>
<dbReference type="Proteomes" id="UP000058613">
    <property type="component" value="Chromosome"/>
</dbReference>
<evidence type="ECO:0000313" key="2">
    <source>
        <dbReference type="EMBL" id="ALL01985.1"/>
    </source>
</evidence>
<protein>
    <recommendedName>
        <fullName evidence="4">Glycosyl transferase family 28 C-terminal domain-containing protein</fullName>
    </recommendedName>
</protein>
<sequence length="312" mass="34640">MGFAYSIGFFLARMGYRPLFVVARGDRLAVERLRRLGDVVEAAMPRRAGEPLGRTLPRWPLALVDSLRLPRCRVFVSTGSNHSVLPALVSRLRGALLLNLESIDRFTVPAKAARILRPFSAATLVHWPEQRRLYPDAVVTGPVYEPPRYKPRDEGYVLVTAGTIGFRGLFDAVERLGLRRVVLQTGRVDPEPYQKRNPGWIVFDFDPDFHRWLAGASIVVTQFPGSTAATAALAYRKPVVMVVNPGLPLAASIADAVYYARRLRAILLPRASPSLLRRGLELAEKLEPPSYPNGGETIARIAVSFAEGRHRL</sequence>
<dbReference type="GO" id="GO:0016757">
    <property type="term" value="F:glycosyltransferase activity"/>
    <property type="evidence" value="ECO:0007669"/>
    <property type="project" value="TreeGrafter"/>
</dbReference>
<dbReference type="EMBL" id="CP013011">
    <property type="protein sequence ID" value="ALL01985.1"/>
    <property type="molecule type" value="Genomic_DNA"/>
</dbReference>
<evidence type="ECO:0000256" key="1">
    <source>
        <dbReference type="ARBA" id="ARBA00006962"/>
    </source>
</evidence>
<dbReference type="KEGG" id="pdl:Pyrde_1942"/>
<dbReference type="SUPFAM" id="SSF53756">
    <property type="entry name" value="UDP-Glycosyltransferase/glycogen phosphorylase"/>
    <property type="match status" value="1"/>
</dbReference>
<dbReference type="PANTHER" id="PTHR21015">
    <property type="entry name" value="UDP-N-ACETYLGLUCOSAMINE--N-ACETYLMURAMYL-(PENTAPEPTIDE) PYROPHOSPHORYL-UNDECAPRENOL N-ACETYLGLUCOSAMINE TRANSFERASE 1"/>
    <property type="match status" value="1"/>
</dbReference>
<dbReference type="Gene3D" id="3.40.50.2000">
    <property type="entry name" value="Glycogen Phosphorylase B"/>
    <property type="match status" value="2"/>
</dbReference>
<evidence type="ECO:0000313" key="3">
    <source>
        <dbReference type="Proteomes" id="UP000058613"/>
    </source>
</evidence>
<name>A0A0N7JDE7_9CREN</name>
<dbReference type="STRING" id="1273541.Pyrde_1942"/>
<dbReference type="AlphaFoldDB" id="A0A0N7JDE7"/>